<reference evidence="2 3" key="1">
    <citation type="submission" date="2018-08" db="EMBL/GenBank/DDBJ databases">
        <title>Jishengella sp. nov., isolated from a root of Azadirachta indica A. Juss. var. siamensis Valenton.</title>
        <authorList>
            <person name="Kuncharoen N."/>
            <person name="Tanasupawat S."/>
            <person name="Kudo T."/>
            <person name="Ohkuma M."/>
        </authorList>
    </citation>
    <scope>NUCLEOTIDE SEQUENCE [LARGE SCALE GENOMIC DNA]</scope>
    <source>
        <strain evidence="2 3">AZ1-13</strain>
    </source>
</reference>
<keyword evidence="3" id="KW-1185">Reference proteome</keyword>
<evidence type="ECO:0000256" key="1">
    <source>
        <dbReference type="SAM" id="Phobius"/>
    </source>
</evidence>
<name>A0A418MT06_9ACTN</name>
<protein>
    <submittedName>
        <fullName evidence="2">Uncharacterized protein</fullName>
    </submittedName>
</protein>
<organism evidence="2 3">
    <name type="scientific">Micromonospora radicis</name>
    <dbReference type="NCBI Taxonomy" id="1894971"/>
    <lineage>
        <taxon>Bacteria</taxon>
        <taxon>Bacillati</taxon>
        <taxon>Actinomycetota</taxon>
        <taxon>Actinomycetes</taxon>
        <taxon>Micromonosporales</taxon>
        <taxon>Micromonosporaceae</taxon>
        <taxon>Micromonospora</taxon>
    </lineage>
</organism>
<dbReference type="RefSeq" id="WP_119577626.1">
    <property type="nucleotide sequence ID" value="NZ_QXEC01000015.1"/>
</dbReference>
<evidence type="ECO:0000313" key="2">
    <source>
        <dbReference type="EMBL" id="RIV37221.1"/>
    </source>
</evidence>
<sequence>MSSAVQPGYAPPAGPQPPDAGSGWPRWLVALTVAWAVLLAGLTWYSARNDPPTVREQRTLAQAVPVVDAAIGELVAAAAGAVPALAPPEIERGCRITPFATGATLRRQVDLAVAGGEERALLEQVSDGLPAAWRAGVRVTSDGPRLRADAGEFVTVQGRQVGDGRIRLTAETGCRPVDGEPAAPAPGAAGAEARALAEALRALGAPTVEPTELVTATCPGGGVSRTVRSADVVPAGSPTAALAPLAGGTPVVETPETYAYRRDGVAVLAELGPDGVTLAATTGCPG</sequence>
<feature type="transmembrane region" description="Helical" evidence="1">
    <location>
        <begin position="27"/>
        <end position="47"/>
    </location>
</feature>
<dbReference type="AlphaFoldDB" id="A0A418MT06"/>
<dbReference type="OrthoDB" id="3403585at2"/>
<dbReference type="Proteomes" id="UP000283832">
    <property type="component" value="Unassembled WGS sequence"/>
</dbReference>
<comment type="caution">
    <text evidence="2">The sequence shown here is derived from an EMBL/GenBank/DDBJ whole genome shotgun (WGS) entry which is preliminary data.</text>
</comment>
<proteinExistence type="predicted"/>
<keyword evidence="1" id="KW-1133">Transmembrane helix</keyword>
<keyword evidence="1" id="KW-0812">Transmembrane</keyword>
<keyword evidence="1" id="KW-0472">Membrane</keyword>
<evidence type="ECO:0000313" key="3">
    <source>
        <dbReference type="Proteomes" id="UP000283832"/>
    </source>
</evidence>
<accession>A0A418MT06</accession>
<gene>
    <name evidence="2" type="ORF">D2L64_16820</name>
</gene>
<dbReference type="EMBL" id="QXEC01000015">
    <property type="protein sequence ID" value="RIV37221.1"/>
    <property type="molecule type" value="Genomic_DNA"/>
</dbReference>